<dbReference type="AlphaFoldDB" id="A0A6G7VCS2"/>
<dbReference type="KEGG" id="cjap:GWK36_05875"/>
<dbReference type="RefSeq" id="WP_166270352.1">
    <property type="nucleotide sequence ID" value="NZ_CP048029.1"/>
</dbReference>
<keyword evidence="2" id="KW-1185">Reference proteome</keyword>
<proteinExistence type="predicted"/>
<gene>
    <name evidence="1" type="ORF">GWK36_05875</name>
</gene>
<reference evidence="2" key="1">
    <citation type="submission" date="2020-01" db="EMBL/GenBank/DDBJ databases">
        <title>Caldichromatium gen. nov., sp. nov., a thermophilic purple sulfur bacterium member of the family Chromatiaceae isolated from Nakabusa hot spring, Japan.</title>
        <authorList>
            <person name="Saini M.K."/>
            <person name="Hanada S."/>
            <person name="Tank M."/>
        </authorList>
    </citation>
    <scope>NUCLEOTIDE SEQUENCE [LARGE SCALE GENOMIC DNA]</scope>
    <source>
        <strain evidence="2">No.7</strain>
    </source>
</reference>
<evidence type="ECO:0000313" key="2">
    <source>
        <dbReference type="Proteomes" id="UP000502699"/>
    </source>
</evidence>
<name>A0A6G7VCS2_9GAMM</name>
<organism evidence="1 2">
    <name type="scientific">Caldichromatium japonicum</name>
    <dbReference type="NCBI Taxonomy" id="2699430"/>
    <lineage>
        <taxon>Bacteria</taxon>
        <taxon>Pseudomonadati</taxon>
        <taxon>Pseudomonadota</taxon>
        <taxon>Gammaproteobacteria</taxon>
        <taxon>Chromatiales</taxon>
        <taxon>Chromatiaceae</taxon>
        <taxon>Caldichromatium</taxon>
    </lineage>
</organism>
<dbReference type="Proteomes" id="UP000502699">
    <property type="component" value="Chromosome"/>
</dbReference>
<evidence type="ECO:0000313" key="1">
    <source>
        <dbReference type="EMBL" id="QIK37587.1"/>
    </source>
</evidence>
<dbReference type="EMBL" id="CP048029">
    <property type="protein sequence ID" value="QIK37587.1"/>
    <property type="molecule type" value="Genomic_DNA"/>
</dbReference>
<sequence length="52" mass="5732">MMRTGKAAKRLGVSDKTIRLPKSGEVAMTEALCFDGKILGATVWRLIDRILL</sequence>
<protein>
    <submittedName>
        <fullName evidence="1">Uncharacterized protein</fullName>
    </submittedName>
</protein>
<accession>A0A6G7VCS2</accession>